<organism evidence="2 3">
    <name type="scientific">Rhizobium glycinendophyticum</name>
    <dbReference type="NCBI Taxonomy" id="2589807"/>
    <lineage>
        <taxon>Bacteria</taxon>
        <taxon>Pseudomonadati</taxon>
        <taxon>Pseudomonadota</taxon>
        <taxon>Alphaproteobacteria</taxon>
        <taxon>Hyphomicrobiales</taxon>
        <taxon>Rhizobiaceae</taxon>
        <taxon>Rhizobium/Agrobacterium group</taxon>
        <taxon>Rhizobium</taxon>
    </lineage>
</organism>
<accession>A0A504TRZ6</accession>
<name>A0A504TRZ6_9HYPH</name>
<protein>
    <submittedName>
        <fullName evidence="2">Nuclear transport factor 2 family protein</fullName>
    </submittedName>
</protein>
<evidence type="ECO:0000313" key="2">
    <source>
        <dbReference type="EMBL" id="TPP05508.1"/>
    </source>
</evidence>
<keyword evidence="3" id="KW-1185">Reference proteome</keyword>
<dbReference type="EMBL" id="VFYP01000005">
    <property type="protein sequence ID" value="TPP05508.1"/>
    <property type="molecule type" value="Genomic_DNA"/>
</dbReference>
<dbReference type="SUPFAM" id="SSF54427">
    <property type="entry name" value="NTF2-like"/>
    <property type="match status" value="1"/>
</dbReference>
<evidence type="ECO:0000259" key="1">
    <source>
        <dbReference type="Pfam" id="PF12680"/>
    </source>
</evidence>
<sequence length="113" mass="12391">MKPHAWRKAANALIAALNAFDAEGVQALFTANAVIDDPSTGHIFEGHAGIGDYVERYFRGYHTVTRFLSLTDLGDNKARLRVDFTGDFGHETGLLVIEADPDGLFVRIDADLE</sequence>
<evidence type="ECO:0000313" key="3">
    <source>
        <dbReference type="Proteomes" id="UP000316429"/>
    </source>
</evidence>
<feature type="domain" description="SnoaL-like" evidence="1">
    <location>
        <begin position="12"/>
        <end position="87"/>
    </location>
</feature>
<proteinExistence type="predicted"/>
<reference evidence="2 3" key="1">
    <citation type="submission" date="2019-06" db="EMBL/GenBank/DDBJ databases">
        <title>Rhizobium sp. CL12 isolated from roots of soybean.</title>
        <authorList>
            <person name="Wang C."/>
        </authorList>
    </citation>
    <scope>NUCLEOTIDE SEQUENCE [LARGE SCALE GENOMIC DNA]</scope>
    <source>
        <strain evidence="2 3">CL12</strain>
    </source>
</reference>
<dbReference type="InterPro" id="IPR032710">
    <property type="entry name" value="NTF2-like_dom_sf"/>
</dbReference>
<dbReference type="Gene3D" id="3.10.450.50">
    <property type="match status" value="1"/>
</dbReference>
<dbReference type="Proteomes" id="UP000316429">
    <property type="component" value="Unassembled WGS sequence"/>
</dbReference>
<comment type="caution">
    <text evidence="2">The sequence shown here is derived from an EMBL/GenBank/DDBJ whole genome shotgun (WGS) entry which is preliminary data.</text>
</comment>
<dbReference type="OrthoDB" id="1115105at2"/>
<dbReference type="AlphaFoldDB" id="A0A504TRZ6"/>
<dbReference type="InterPro" id="IPR037401">
    <property type="entry name" value="SnoaL-like"/>
</dbReference>
<gene>
    <name evidence="2" type="ORF">FJQ55_20420</name>
</gene>
<dbReference type="Pfam" id="PF12680">
    <property type="entry name" value="SnoaL_2"/>
    <property type="match status" value="1"/>
</dbReference>